<dbReference type="InterPro" id="IPR013320">
    <property type="entry name" value="ConA-like_dom_sf"/>
</dbReference>
<evidence type="ECO:0000313" key="4">
    <source>
        <dbReference type="EMBL" id="KAG6120737.1"/>
    </source>
</evidence>
<dbReference type="Gene3D" id="2.60.120.200">
    <property type="match status" value="1"/>
</dbReference>
<comment type="caution">
    <text evidence="4">The sequence shown here is derived from an EMBL/GenBank/DDBJ whole genome shotgun (WGS) entry which is preliminary data.</text>
</comment>
<evidence type="ECO:0000259" key="3">
    <source>
        <dbReference type="PROSITE" id="PS51762"/>
    </source>
</evidence>
<dbReference type="InterPro" id="IPR002889">
    <property type="entry name" value="WSC_carb-bd"/>
</dbReference>
<sequence>MAYALATSYAGEALLSGFNWFDAPDPSHGFVSYQSRPNAEARGLYSVDESTGVVRLGVDHTNVLPLTGGRPSIRLESKEAYNHGLFVADFLHMPPSQCGLWPAFWSYGSNWPNDGEIDLIEGANDQHRNILSAHTSAGCTLSKNLESKALTPPRTANCDVGTLNVGCAYDAPANDTSSYGDGFNAAGGGVYAMEWDSEYIKIWHFARSQIPRDIKTKKPDPKTWGLPDAIFGGDSCDVDKYFKDMSLVININFCGDWGSAVWGKTDGCGKYASTCSEFVAKNPSAFSNAYWDIRYIDAYEKKTKSLTTTTSLTTTITSTVTIHGHVTTTVIEHDGKFAPTISASSGIPSPSTDLPSDIKDPKDPLQIDGASLLGCFGSSDGFEGFRMVADSRDMTVKQCVKLCNGTMYAGTYHTQCFCADSLSANTRAVDEEFGTCDHPCPGDKDQSCGGLAVKVGDLANTTATTTETTTNLSNGSAILTTSLYIPTVQLAYITPSLANTTASLASTTSKPSDATTSPTSSASSFTAEVAFSSATAPSFGFRKPLSTGTGTIGKNSTQKRTFHWKRKTFLSRRDTRHKNMLLTVYGIVRNETNQSPPPPMAKGQNITYGFTRVLTSTPLDQQEPITMTVVPVPVPLPTSGEDNSAEARPVASGDFSVGILTVVADKTSAPQQTQETVQTIEIVVEECGCETGAEGFGPLETIRVASGLPTSASAESPVQTVPAAVFSTAPTVGEDVQRVPAGFATQPIRYDDSRPTPAPDQNAPSVPSVPRPLALDPAPDQYAPSVPRPSELGSAPDQHAPSVPRPSALDSAPDQYAPSVPRPSGLGSAPDQHAPSVPRPSALDSAPDQHAPSVPRPSALDQEPPSVPLPLPLPPPGTDTLPTPLVPVVTAGVGSVRTSITLGLFVLLLGTLML</sequence>
<dbReference type="GO" id="GO:0009251">
    <property type="term" value="P:glucan catabolic process"/>
    <property type="evidence" value="ECO:0007669"/>
    <property type="project" value="TreeGrafter"/>
</dbReference>
<dbReference type="GO" id="GO:0004553">
    <property type="term" value="F:hydrolase activity, hydrolyzing O-glycosyl compounds"/>
    <property type="evidence" value="ECO:0007669"/>
    <property type="project" value="InterPro"/>
</dbReference>
<dbReference type="Pfam" id="PF01822">
    <property type="entry name" value="WSC"/>
    <property type="match status" value="1"/>
</dbReference>
<keyword evidence="5" id="KW-1185">Reference proteome</keyword>
<dbReference type="SUPFAM" id="SSF49899">
    <property type="entry name" value="Concanavalin A-like lectins/glucanases"/>
    <property type="match status" value="1"/>
</dbReference>
<dbReference type="PANTHER" id="PTHR10963">
    <property type="entry name" value="GLYCOSYL HYDROLASE-RELATED"/>
    <property type="match status" value="1"/>
</dbReference>
<dbReference type="CDD" id="cd02181">
    <property type="entry name" value="GH16_fungal_Lam16A_glucanase"/>
    <property type="match status" value="1"/>
</dbReference>
<evidence type="ECO:0000313" key="5">
    <source>
        <dbReference type="Proteomes" id="UP000732380"/>
    </source>
</evidence>
<dbReference type="PANTHER" id="PTHR10963:SF24">
    <property type="entry name" value="GLYCOSIDASE C21B10.07-RELATED"/>
    <property type="match status" value="1"/>
</dbReference>
<feature type="compositionally biased region" description="Pro residues" evidence="1">
    <location>
        <begin position="865"/>
        <end position="877"/>
    </location>
</feature>
<accession>A0A9P7Q7S1</accession>
<organism evidence="4 5">
    <name type="scientific">Claviceps humidiphila</name>
    <dbReference type="NCBI Taxonomy" id="1294629"/>
    <lineage>
        <taxon>Eukaryota</taxon>
        <taxon>Fungi</taxon>
        <taxon>Dikarya</taxon>
        <taxon>Ascomycota</taxon>
        <taxon>Pezizomycotina</taxon>
        <taxon>Sordariomycetes</taxon>
        <taxon>Hypocreomycetidae</taxon>
        <taxon>Hypocreales</taxon>
        <taxon>Clavicipitaceae</taxon>
        <taxon>Claviceps</taxon>
    </lineage>
</organism>
<dbReference type="SMART" id="SM00321">
    <property type="entry name" value="WSC"/>
    <property type="match status" value="1"/>
</dbReference>
<dbReference type="Pfam" id="PF26113">
    <property type="entry name" value="GH16_XgeA"/>
    <property type="match status" value="1"/>
</dbReference>
<dbReference type="Proteomes" id="UP000732380">
    <property type="component" value="Unassembled WGS sequence"/>
</dbReference>
<feature type="region of interest" description="Disordered" evidence="1">
    <location>
        <begin position="747"/>
        <end position="878"/>
    </location>
</feature>
<dbReference type="AlphaFoldDB" id="A0A9P7Q7S1"/>
<gene>
    <name evidence="4" type="ORF">E4U13_006054</name>
</gene>
<dbReference type="EMBL" id="SRQM01000051">
    <property type="protein sequence ID" value="KAG6120737.1"/>
    <property type="molecule type" value="Genomic_DNA"/>
</dbReference>
<dbReference type="PROSITE" id="PS51212">
    <property type="entry name" value="WSC"/>
    <property type="match status" value="1"/>
</dbReference>
<dbReference type="InterPro" id="IPR050546">
    <property type="entry name" value="Glycosyl_Hydrlase_16"/>
</dbReference>
<evidence type="ECO:0000256" key="1">
    <source>
        <dbReference type="SAM" id="MobiDB-lite"/>
    </source>
</evidence>
<evidence type="ECO:0008006" key="6">
    <source>
        <dbReference type="Google" id="ProtNLM"/>
    </source>
</evidence>
<name>A0A9P7Q7S1_9HYPO</name>
<feature type="domain" description="GH16" evidence="3">
    <location>
        <begin position="18"/>
        <end position="276"/>
    </location>
</feature>
<dbReference type="PROSITE" id="PS51762">
    <property type="entry name" value="GH16_2"/>
    <property type="match status" value="1"/>
</dbReference>
<feature type="domain" description="WSC" evidence="2">
    <location>
        <begin position="369"/>
        <end position="460"/>
    </location>
</feature>
<proteinExistence type="predicted"/>
<dbReference type="InterPro" id="IPR000757">
    <property type="entry name" value="Beta-glucanase-like"/>
</dbReference>
<evidence type="ECO:0000259" key="2">
    <source>
        <dbReference type="PROSITE" id="PS51212"/>
    </source>
</evidence>
<reference evidence="4 5" key="1">
    <citation type="journal article" date="2020" name="bioRxiv">
        <title>Whole genome comparisons of ergot fungi reveals the divergence and evolution of species within the genus Claviceps are the result of varying mechanisms driving genome evolution and host range expansion.</title>
        <authorList>
            <person name="Wyka S.A."/>
            <person name="Mondo S.J."/>
            <person name="Liu M."/>
            <person name="Dettman J."/>
            <person name="Nalam V."/>
            <person name="Broders K.D."/>
        </authorList>
    </citation>
    <scope>NUCLEOTIDE SEQUENCE [LARGE SCALE GENOMIC DNA]</scope>
    <source>
        <strain evidence="4 5">LM576</strain>
    </source>
</reference>
<protein>
    <recommendedName>
        <fullName evidence="6">Mixed-linked glucanase MLG1</fullName>
    </recommendedName>
</protein>